<comment type="subcellular location">
    <subcellularLocation>
        <location evidence="1">Membrane</location>
        <topology evidence="1">Multi-pass membrane protein</topology>
    </subcellularLocation>
</comment>
<keyword evidence="4 7" id="KW-0472">Membrane</keyword>
<protein>
    <submittedName>
        <fullName evidence="9">Satratoxin biosynthesis SC1 cluster protein 4</fullName>
    </submittedName>
</protein>
<feature type="region of interest" description="Disordered" evidence="6">
    <location>
        <begin position="9"/>
        <end position="31"/>
    </location>
</feature>
<gene>
    <name evidence="9" type="ORF">PG986_011507</name>
</gene>
<reference evidence="9 10" key="1">
    <citation type="submission" date="2023-01" db="EMBL/GenBank/DDBJ databases">
        <title>Analysis of 21 Apiospora genomes using comparative genomics revels a genus with tremendous synthesis potential of carbohydrate active enzymes and secondary metabolites.</title>
        <authorList>
            <person name="Sorensen T."/>
        </authorList>
    </citation>
    <scope>NUCLEOTIDE SEQUENCE [LARGE SCALE GENOMIC DNA]</scope>
    <source>
        <strain evidence="9 10">CBS 24483</strain>
    </source>
</reference>
<proteinExistence type="inferred from homology"/>
<feature type="compositionally biased region" description="Low complexity" evidence="6">
    <location>
        <begin position="10"/>
        <end position="19"/>
    </location>
</feature>
<dbReference type="PANTHER" id="PTHR33048">
    <property type="entry name" value="PTH11-LIKE INTEGRAL MEMBRANE PROTEIN (AFU_ORTHOLOGUE AFUA_5G11245)"/>
    <property type="match status" value="1"/>
</dbReference>
<comment type="similarity">
    <text evidence="5">Belongs to the SAT4 family.</text>
</comment>
<comment type="caution">
    <text evidence="9">The sequence shown here is derived from an EMBL/GenBank/DDBJ whole genome shotgun (WGS) entry which is preliminary data.</text>
</comment>
<dbReference type="Proteomes" id="UP001391051">
    <property type="component" value="Unassembled WGS sequence"/>
</dbReference>
<evidence type="ECO:0000256" key="4">
    <source>
        <dbReference type="ARBA" id="ARBA00023136"/>
    </source>
</evidence>
<dbReference type="EMBL" id="JAQQWE010000008">
    <property type="protein sequence ID" value="KAK7942394.1"/>
    <property type="molecule type" value="Genomic_DNA"/>
</dbReference>
<feature type="non-terminal residue" evidence="9">
    <location>
        <position position="1"/>
    </location>
</feature>
<keyword evidence="10" id="KW-1185">Reference proteome</keyword>
<evidence type="ECO:0000256" key="5">
    <source>
        <dbReference type="ARBA" id="ARBA00038359"/>
    </source>
</evidence>
<dbReference type="PANTHER" id="PTHR33048:SF123">
    <property type="entry name" value="INTEGRAL MEMBRANE PROTEIN"/>
    <property type="match status" value="1"/>
</dbReference>
<evidence type="ECO:0000256" key="7">
    <source>
        <dbReference type="SAM" id="Phobius"/>
    </source>
</evidence>
<dbReference type="InterPro" id="IPR049326">
    <property type="entry name" value="Rhodopsin_dom_fungi"/>
</dbReference>
<feature type="transmembrane region" description="Helical" evidence="7">
    <location>
        <begin position="109"/>
        <end position="126"/>
    </location>
</feature>
<name>A0ABR1PXB8_9PEZI</name>
<feature type="transmembrane region" description="Helical" evidence="7">
    <location>
        <begin position="300"/>
        <end position="327"/>
    </location>
</feature>
<evidence type="ECO:0000313" key="9">
    <source>
        <dbReference type="EMBL" id="KAK7942394.1"/>
    </source>
</evidence>
<dbReference type="RefSeq" id="XP_066694425.1">
    <property type="nucleotide sequence ID" value="XM_066847729.1"/>
</dbReference>
<dbReference type="Pfam" id="PF20684">
    <property type="entry name" value="Fung_rhodopsin"/>
    <property type="match status" value="1"/>
</dbReference>
<evidence type="ECO:0000256" key="2">
    <source>
        <dbReference type="ARBA" id="ARBA00022692"/>
    </source>
</evidence>
<feature type="transmembrane region" description="Helical" evidence="7">
    <location>
        <begin position="226"/>
        <end position="248"/>
    </location>
</feature>
<feature type="domain" description="Rhodopsin" evidence="8">
    <location>
        <begin position="109"/>
        <end position="324"/>
    </location>
</feature>
<evidence type="ECO:0000259" key="8">
    <source>
        <dbReference type="Pfam" id="PF20684"/>
    </source>
</evidence>
<evidence type="ECO:0000256" key="6">
    <source>
        <dbReference type="SAM" id="MobiDB-lite"/>
    </source>
</evidence>
<evidence type="ECO:0000256" key="1">
    <source>
        <dbReference type="ARBA" id="ARBA00004141"/>
    </source>
</evidence>
<feature type="transmembrane region" description="Helical" evidence="7">
    <location>
        <begin position="37"/>
        <end position="57"/>
    </location>
</feature>
<evidence type="ECO:0000313" key="10">
    <source>
        <dbReference type="Proteomes" id="UP001391051"/>
    </source>
</evidence>
<feature type="region of interest" description="Disordered" evidence="6">
    <location>
        <begin position="334"/>
        <end position="356"/>
    </location>
</feature>
<feature type="transmembrane region" description="Helical" evidence="7">
    <location>
        <begin position="155"/>
        <end position="176"/>
    </location>
</feature>
<evidence type="ECO:0000256" key="3">
    <source>
        <dbReference type="ARBA" id="ARBA00022989"/>
    </source>
</evidence>
<dbReference type="GeneID" id="92080791"/>
<dbReference type="InterPro" id="IPR052337">
    <property type="entry name" value="SAT4-like"/>
</dbReference>
<organism evidence="9 10">
    <name type="scientific">Apiospora aurea</name>
    <dbReference type="NCBI Taxonomy" id="335848"/>
    <lineage>
        <taxon>Eukaryota</taxon>
        <taxon>Fungi</taxon>
        <taxon>Dikarya</taxon>
        <taxon>Ascomycota</taxon>
        <taxon>Pezizomycotina</taxon>
        <taxon>Sordariomycetes</taxon>
        <taxon>Xylariomycetidae</taxon>
        <taxon>Amphisphaeriales</taxon>
        <taxon>Apiosporaceae</taxon>
        <taxon>Apiospora</taxon>
    </lineage>
</organism>
<keyword evidence="2 7" id="KW-0812">Transmembrane</keyword>
<feature type="transmembrane region" description="Helical" evidence="7">
    <location>
        <begin position="77"/>
        <end position="102"/>
    </location>
</feature>
<keyword evidence="3 7" id="KW-1133">Transmembrane helix</keyword>
<feature type="transmembrane region" description="Helical" evidence="7">
    <location>
        <begin position="260"/>
        <end position="280"/>
    </location>
</feature>
<accession>A0ABR1PXB8</accession>
<sequence>LNVIAHQWIPSSRPTTPNRPRAKSGPRSIPPTRQRELMAAGITTLIVAGVAVSLRLYTRVRVVKTGLSPDDCWFFPLPVLFSCLSLGQEAWLFLSLFLLVLLTRWQTPTGLVTVAMAMSILMTVFVKKDIDHGLTYHVWDILQSTYHIGERLYGLLSYLTFILSVSFAKASMLVFYTRLAPQLWVRAVAYSLTAIFVESLSCRPLRGIVNETLSDVDGACDGFYPGYVAVSCLNIVMDVVILLLPVPIVIPLQIPTRQKVLLVLTFATGVFVCVVAIYRVSYIPTLEASDDYDWYAVPDMILCFLEVNAGIVCASVPALCPFFTRYFPALISSHGKRSSGGDENNGRTIGTVEQRNAERQIVKQRRHFSGSGLGPSWHEMYPVEAPDMRYHPALQNDGEEAQLWIPHHASKDSGSVTVTDGSSRT</sequence>